<evidence type="ECO:0000256" key="2">
    <source>
        <dbReference type="ARBA" id="ARBA00004496"/>
    </source>
</evidence>
<evidence type="ECO:0000256" key="7">
    <source>
        <dbReference type="ARBA" id="ARBA00022475"/>
    </source>
</evidence>
<evidence type="ECO:0000256" key="16">
    <source>
        <dbReference type="SAM" id="Phobius"/>
    </source>
</evidence>
<feature type="compositionally biased region" description="Basic and acidic residues" evidence="15">
    <location>
        <begin position="689"/>
        <end position="700"/>
    </location>
</feature>
<evidence type="ECO:0000256" key="9">
    <source>
        <dbReference type="ARBA" id="ARBA00022692"/>
    </source>
</evidence>
<keyword evidence="10" id="KW-0479">Metal-binding</keyword>
<comment type="caution">
    <text evidence="18">The sequence shown here is derived from an EMBL/GenBank/DDBJ whole genome shotgun (WGS) entry which is preliminary data.</text>
</comment>
<evidence type="ECO:0000256" key="3">
    <source>
        <dbReference type="ARBA" id="ARBA00004651"/>
    </source>
</evidence>
<dbReference type="AlphaFoldDB" id="A0A9W7SWD3"/>
<keyword evidence="6" id="KW-0813">Transport</keyword>
<organism evidence="18 19">
    <name type="scientific">Teratosphaeria destructans</name>
    <dbReference type="NCBI Taxonomy" id="418781"/>
    <lineage>
        <taxon>Eukaryota</taxon>
        <taxon>Fungi</taxon>
        <taxon>Dikarya</taxon>
        <taxon>Ascomycota</taxon>
        <taxon>Pezizomycotina</taxon>
        <taxon>Dothideomycetes</taxon>
        <taxon>Dothideomycetidae</taxon>
        <taxon>Mycosphaerellales</taxon>
        <taxon>Teratosphaeriaceae</taxon>
        <taxon>Teratosphaeria</taxon>
    </lineage>
</organism>
<feature type="transmembrane region" description="Helical" evidence="16">
    <location>
        <begin position="328"/>
        <end position="349"/>
    </location>
</feature>
<dbReference type="SUPFAM" id="SSF49329">
    <property type="entry name" value="Cu,Zn superoxide dismutase-like"/>
    <property type="match status" value="1"/>
</dbReference>
<reference evidence="18 19" key="1">
    <citation type="journal article" date="2018" name="IMA Fungus">
        <title>IMA Genome-F 10: Nine draft genome sequences of Claviceps purpurea s.lat., including C. arundinis, C. humidiphila, and C. cf. spartinae, pseudomolecules for the pitch canker pathogen Fusarium circinatum, draft genome of Davidsoniella eucalypti, Grosmannia galeiformis, Quambalaria eucalypti, and Teratosphaeria destructans.</title>
        <authorList>
            <person name="Wingfield B.D."/>
            <person name="Liu M."/>
            <person name="Nguyen H.D."/>
            <person name="Lane F.A."/>
            <person name="Morgan S.W."/>
            <person name="De Vos L."/>
            <person name="Wilken P.M."/>
            <person name="Duong T.A."/>
            <person name="Aylward J."/>
            <person name="Coetzee M.P."/>
            <person name="Dadej K."/>
            <person name="De Beer Z.W."/>
            <person name="Findlay W."/>
            <person name="Havenga M."/>
            <person name="Kolarik M."/>
            <person name="Menzies J.G."/>
            <person name="Naidoo K."/>
            <person name="Pochopski O."/>
            <person name="Shoukouhi P."/>
            <person name="Santana Q.C."/>
            <person name="Seifert K.A."/>
            <person name="Soal N."/>
            <person name="Steenkamp E.T."/>
            <person name="Tatham C.T."/>
            <person name="van der Nest M.A."/>
            <person name="Wingfield M.J."/>
        </authorList>
    </citation>
    <scope>NUCLEOTIDE SEQUENCE [LARGE SCALE GENOMIC DNA]</scope>
    <source>
        <strain evidence="18">CMW44962</strain>
    </source>
</reference>
<evidence type="ECO:0000256" key="13">
    <source>
        <dbReference type="ARBA" id="ARBA00023136"/>
    </source>
</evidence>
<name>A0A9W7SWD3_9PEZI</name>
<keyword evidence="13 16" id="KW-0472">Membrane</keyword>
<sequence>MTDPLEAQKHIPPFETTFAVPLSCEDCIKSVSDSLYKLDGIKSINADLKSQLVSVTGNTAPSAIVAAIQDTGRDAILRGSGKAESAAVCILETHASAVMDNVRGLIRMVQVSPNMTLLDITLRGVSPGTYNVTVRETGDISNGAASTGGVWDAMQEKTEQPPRIAKGIFGTIEVSRSGLGSVFIDKPIQIWELIGRSIVVSRQQDKFDKEDADTLVGVIARSAGVWDNDKTHTNPTAVIEAADQTLAKMAEDQIDREKAHSSPRVRTSSAPTSSNGDFAAPGFTPMYHQETHISLDLDDYFKGPRNPYKHSKWPYFLRMHGSVLPKMIVPLTFLGLWASLITCVTQYVYPLGVNTVLLTVTGFVVSLALSFRSTTAYERYMEGRKYWAQLHMTSRNIARLIWVHFQERHAESAELGKKDLLGKLAALNLINAFAVALKHHLRFEPSAEYPDLAPLISNIRTFAADANQEALRERKPHPLKTLGTYLGMPFAESNPRKLVKRSKDNLGNLPLEILTYLSAYIEMAFQEKTVSLPAHQAQLMTYLAALAEVLTGVERVVNTPLPIAYSISISQITWVYVLALPFQLAKTLDWVAIPGTMIAGYIILGLAQIGRELENPFGQDVNDLPLDEFCRAIAADIDIMTSQPAPLKMDDWMTEGAAKVLWPLSNKEYKAWEAGSTEEIRAALKAKAQSRDVKQERKDAMQISEGLTNEGTF</sequence>
<evidence type="ECO:0000313" key="19">
    <source>
        <dbReference type="Proteomes" id="UP001138500"/>
    </source>
</evidence>
<keyword evidence="12" id="KW-0406">Ion transport</keyword>
<dbReference type="InterPro" id="IPR001424">
    <property type="entry name" value="SOD_Cu_Zn_dom"/>
</dbReference>
<dbReference type="PANTHER" id="PTHR33281:SF19">
    <property type="entry name" value="VOLTAGE-DEPENDENT ANION CHANNEL-FORMING PROTEIN YNEE"/>
    <property type="match status" value="1"/>
</dbReference>
<dbReference type="InterPro" id="IPR036423">
    <property type="entry name" value="SOD-like_Cu/Zn_dom_sf"/>
</dbReference>
<dbReference type="PROSITE" id="PS50846">
    <property type="entry name" value="HMA_2"/>
    <property type="match status" value="1"/>
</dbReference>
<feature type="region of interest" description="Disordered" evidence="15">
    <location>
        <begin position="687"/>
        <end position="713"/>
    </location>
</feature>
<evidence type="ECO:0000256" key="15">
    <source>
        <dbReference type="SAM" id="MobiDB-lite"/>
    </source>
</evidence>
<dbReference type="SUPFAM" id="SSF55008">
    <property type="entry name" value="HMA, heavy metal-associated domain"/>
    <property type="match status" value="1"/>
</dbReference>
<dbReference type="InterPro" id="IPR036163">
    <property type="entry name" value="HMA_dom_sf"/>
</dbReference>
<dbReference type="GO" id="GO:0005254">
    <property type="term" value="F:chloride channel activity"/>
    <property type="evidence" value="ECO:0007669"/>
    <property type="project" value="InterPro"/>
</dbReference>
<evidence type="ECO:0000313" key="18">
    <source>
        <dbReference type="EMBL" id="KAH9834363.1"/>
    </source>
</evidence>
<feature type="compositionally biased region" description="Polar residues" evidence="15">
    <location>
        <begin position="264"/>
        <end position="275"/>
    </location>
</feature>
<proteinExistence type="inferred from homology"/>
<dbReference type="Pfam" id="PF25539">
    <property type="entry name" value="Bestrophin_2"/>
    <property type="match status" value="1"/>
</dbReference>
<evidence type="ECO:0000256" key="4">
    <source>
        <dbReference type="ARBA" id="ARBA00010636"/>
    </source>
</evidence>
<dbReference type="GO" id="GO:0006801">
    <property type="term" value="P:superoxide metabolic process"/>
    <property type="evidence" value="ECO:0007669"/>
    <property type="project" value="InterPro"/>
</dbReference>
<dbReference type="Pfam" id="PF00080">
    <property type="entry name" value="Sod_Cu"/>
    <property type="match status" value="1"/>
</dbReference>
<comment type="cofactor">
    <cofactor evidence="1">
        <name>Cu(2+)</name>
        <dbReference type="ChEBI" id="CHEBI:29036"/>
    </cofactor>
</comment>
<dbReference type="GO" id="GO:0046872">
    <property type="term" value="F:metal ion binding"/>
    <property type="evidence" value="ECO:0007669"/>
    <property type="project" value="UniProtKB-KW"/>
</dbReference>
<evidence type="ECO:0000256" key="10">
    <source>
        <dbReference type="ARBA" id="ARBA00022723"/>
    </source>
</evidence>
<evidence type="ECO:0000256" key="14">
    <source>
        <dbReference type="ARBA" id="ARBA00023157"/>
    </source>
</evidence>
<dbReference type="Proteomes" id="UP001138500">
    <property type="component" value="Unassembled WGS sequence"/>
</dbReference>
<dbReference type="Pfam" id="PF00403">
    <property type="entry name" value="HMA"/>
    <property type="match status" value="1"/>
</dbReference>
<comment type="subcellular location">
    <subcellularLocation>
        <location evidence="3">Cell membrane</location>
        <topology evidence="3">Multi-pass membrane protein</topology>
    </subcellularLocation>
    <subcellularLocation>
        <location evidence="2">Cytoplasm</location>
    </subcellularLocation>
</comment>
<feature type="transmembrane region" description="Helical" evidence="16">
    <location>
        <begin position="355"/>
        <end position="371"/>
    </location>
</feature>
<dbReference type="Gene3D" id="3.30.70.100">
    <property type="match status" value="1"/>
</dbReference>
<keyword evidence="9 16" id="KW-0812">Transmembrane</keyword>
<accession>A0A9W7SWD3</accession>
<evidence type="ECO:0000256" key="12">
    <source>
        <dbReference type="ARBA" id="ARBA00023065"/>
    </source>
</evidence>
<dbReference type="PANTHER" id="PTHR33281">
    <property type="entry name" value="UPF0187 PROTEIN YNEE"/>
    <property type="match status" value="1"/>
</dbReference>
<evidence type="ECO:0000256" key="5">
    <source>
        <dbReference type="ARBA" id="ARBA00016103"/>
    </source>
</evidence>
<dbReference type="OrthoDB" id="1368at2759"/>
<dbReference type="FunFam" id="3.30.70.100:FF:000038">
    <property type="entry name" value="Superoxide dismutase 1 copper chaperone"/>
    <property type="match status" value="1"/>
</dbReference>
<dbReference type="GO" id="GO:0005886">
    <property type="term" value="C:plasma membrane"/>
    <property type="evidence" value="ECO:0007669"/>
    <property type="project" value="UniProtKB-SubCell"/>
</dbReference>
<dbReference type="GO" id="GO:0005737">
    <property type="term" value="C:cytoplasm"/>
    <property type="evidence" value="ECO:0007669"/>
    <property type="project" value="UniProtKB-SubCell"/>
</dbReference>
<protein>
    <recommendedName>
        <fullName evidence="5">Superoxide dismutase 1 copper chaperone</fullName>
    </recommendedName>
</protein>
<dbReference type="EMBL" id="RIBY02001001">
    <property type="protein sequence ID" value="KAH9834363.1"/>
    <property type="molecule type" value="Genomic_DNA"/>
</dbReference>
<keyword evidence="8" id="KW-0963">Cytoplasm</keyword>
<evidence type="ECO:0000256" key="1">
    <source>
        <dbReference type="ARBA" id="ARBA00001973"/>
    </source>
</evidence>
<evidence type="ECO:0000256" key="11">
    <source>
        <dbReference type="ARBA" id="ARBA00022989"/>
    </source>
</evidence>
<dbReference type="InterPro" id="IPR044669">
    <property type="entry name" value="YneE/VCCN1/2-like"/>
</dbReference>
<evidence type="ECO:0000259" key="17">
    <source>
        <dbReference type="PROSITE" id="PS50846"/>
    </source>
</evidence>
<feature type="domain" description="HMA" evidence="17">
    <location>
        <begin position="13"/>
        <end position="76"/>
    </location>
</feature>
<evidence type="ECO:0000256" key="6">
    <source>
        <dbReference type="ARBA" id="ARBA00022448"/>
    </source>
</evidence>
<feature type="region of interest" description="Disordered" evidence="15">
    <location>
        <begin position="252"/>
        <end position="275"/>
    </location>
</feature>
<dbReference type="InterPro" id="IPR006121">
    <property type="entry name" value="HMA_dom"/>
</dbReference>
<keyword evidence="14" id="KW-1015">Disulfide bond</keyword>
<evidence type="ECO:0000256" key="8">
    <source>
        <dbReference type="ARBA" id="ARBA00022490"/>
    </source>
</evidence>
<comment type="similarity">
    <text evidence="4">Belongs to the CCS1 family.</text>
</comment>
<keyword evidence="11 16" id="KW-1133">Transmembrane helix</keyword>
<dbReference type="Gene3D" id="2.60.40.200">
    <property type="entry name" value="Superoxide dismutase, copper/zinc binding domain"/>
    <property type="match status" value="1"/>
</dbReference>
<reference evidence="18 19" key="2">
    <citation type="journal article" date="2021" name="Curr. Genet.">
        <title>Genetic response to nitrogen starvation in the aggressive Eucalyptus foliar pathogen Teratosphaeria destructans.</title>
        <authorList>
            <person name="Havenga M."/>
            <person name="Wingfield B.D."/>
            <person name="Wingfield M.J."/>
            <person name="Dreyer L.L."/>
            <person name="Roets F."/>
            <person name="Aylward J."/>
        </authorList>
    </citation>
    <scope>NUCLEOTIDE SEQUENCE [LARGE SCALE GENOMIC DNA]</scope>
    <source>
        <strain evidence="18">CMW44962</strain>
    </source>
</reference>
<keyword evidence="19" id="KW-1185">Reference proteome</keyword>
<gene>
    <name evidence="18" type="ORF">Tdes44962_MAKER02020</name>
</gene>
<keyword evidence="7" id="KW-1003">Cell membrane</keyword>